<name>F0X2G1_9STRA</name>
<gene>
    <name evidence="1" type="primary">AlNc14C1036G12734</name>
    <name evidence="1" type="ORF">ALNC14_142000</name>
</gene>
<dbReference type="EMBL" id="FR824846">
    <property type="protein sequence ID" value="CCA28056.1"/>
    <property type="molecule type" value="Genomic_DNA"/>
</dbReference>
<proteinExistence type="predicted"/>
<dbReference type="HOGENOM" id="CLU_635249_0_0_1"/>
<sequence>MSSLWSHSKKHRPLESSLEEVSQYFQSNKRRITTPFEDQYQRLHSNEDNHDNGNLIELFQGKSNGKLMCLVQLRSALNPDFRSCVHRLVLNSVGEFPFVYQGVDYIVHVTHTSVSRDTIVDRCAAIFLNEEVKYEKEVSLDVCHSVHNKGVNTYYQKSETRLAPAIKKDKSNRGKSRDIEEKQKCMRLPSGIRLENDYQKIEKCASCLLDLSGPESVHWMNAGAESSQPFYLLFPFFVYIPDTFILSNEECYIDYYANFYASSETGEKLSRYTQEWTPKSIMSDIPDNYIACIMAYYSTLDKCKACLESTTYTAMKELSEIAFHFEVEPTKMKEVRKCITNAGDYACDRLEFIPHQMCNFEAPQATIKDKRELDYSLEGKESKEFTSSPSSHVDSSNHVSHRKSFNELWPYRYYRARTVRKARMLGTFCSRA</sequence>
<dbReference type="AlphaFoldDB" id="F0X2G1"/>
<evidence type="ECO:0000313" key="1">
    <source>
        <dbReference type="EMBL" id="CCA28056.1"/>
    </source>
</evidence>
<organism evidence="1">
    <name type="scientific">Albugo laibachii Nc14</name>
    <dbReference type="NCBI Taxonomy" id="890382"/>
    <lineage>
        <taxon>Eukaryota</taxon>
        <taxon>Sar</taxon>
        <taxon>Stramenopiles</taxon>
        <taxon>Oomycota</taxon>
        <taxon>Peronosporomycetes</taxon>
        <taxon>Albuginales</taxon>
        <taxon>Albuginaceae</taxon>
        <taxon>Albugo</taxon>
    </lineage>
</organism>
<accession>F0X2G1</accession>
<reference evidence="1" key="1">
    <citation type="journal article" date="2011" name="PLoS Biol.">
        <title>Gene gain and loss during evolution of obligate parasitism in the white rust pathogen of Arabidopsis thaliana.</title>
        <authorList>
            <person name="Kemen E."/>
            <person name="Gardiner A."/>
            <person name="Schultz-Larsen T."/>
            <person name="Kemen A.C."/>
            <person name="Balmuth A.L."/>
            <person name="Robert-Seilaniantz A."/>
            <person name="Bailey K."/>
            <person name="Holub E."/>
            <person name="Studholme D.J."/>
            <person name="Maclean D."/>
            <person name="Jones J.D."/>
        </authorList>
    </citation>
    <scope>NUCLEOTIDE SEQUENCE</scope>
</reference>
<protein>
    <submittedName>
        <fullName evidence="1">AlNc14C1036G12734 protein</fullName>
    </submittedName>
</protein>
<reference evidence="1" key="2">
    <citation type="submission" date="2011-02" db="EMBL/GenBank/DDBJ databases">
        <authorList>
            <person name="MacLean D."/>
        </authorList>
    </citation>
    <scope>NUCLEOTIDE SEQUENCE</scope>
</reference>